<organism evidence="12 13">
    <name type="scientific">Halocaridina rubra</name>
    <name type="common">Hawaiian red shrimp</name>
    <dbReference type="NCBI Taxonomy" id="373956"/>
    <lineage>
        <taxon>Eukaryota</taxon>
        <taxon>Metazoa</taxon>
        <taxon>Ecdysozoa</taxon>
        <taxon>Arthropoda</taxon>
        <taxon>Crustacea</taxon>
        <taxon>Multicrustacea</taxon>
        <taxon>Malacostraca</taxon>
        <taxon>Eumalacostraca</taxon>
        <taxon>Eucarida</taxon>
        <taxon>Decapoda</taxon>
        <taxon>Pleocyemata</taxon>
        <taxon>Caridea</taxon>
        <taxon>Atyoidea</taxon>
        <taxon>Atyidae</taxon>
        <taxon>Halocaridina</taxon>
    </lineage>
</organism>
<dbReference type="EMBL" id="JAXCGZ010017038">
    <property type="protein sequence ID" value="KAK7069063.1"/>
    <property type="molecule type" value="Genomic_DNA"/>
</dbReference>
<dbReference type="AlphaFoldDB" id="A0AAN8WV87"/>
<evidence type="ECO:0000256" key="2">
    <source>
        <dbReference type="ARBA" id="ARBA00008685"/>
    </source>
</evidence>
<comment type="caution">
    <text evidence="12">The sequence shown here is derived from an EMBL/GenBank/DDBJ whole genome shotgun (WGS) entry which is preliminary data.</text>
</comment>
<evidence type="ECO:0000256" key="8">
    <source>
        <dbReference type="ARBA" id="ARBA00023180"/>
    </source>
</evidence>
<keyword evidence="13" id="KW-1185">Reference proteome</keyword>
<evidence type="ECO:0000256" key="7">
    <source>
        <dbReference type="ARBA" id="ARBA00023170"/>
    </source>
</evidence>
<evidence type="ECO:0000256" key="4">
    <source>
        <dbReference type="ARBA" id="ARBA00022692"/>
    </source>
</evidence>
<proteinExistence type="inferred from homology"/>
<dbReference type="InterPro" id="IPR001320">
    <property type="entry name" value="Iontro_rcpt_C"/>
</dbReference>
<evidence type="ECO:0000256" key="1">
    <source>
        <dbReference type="ARBA" id="ARBA00004651"/>
    </source>
</evidence>
<dbReference type="SUPFAM" id="SSF53850">
    <property type="entry name" value="Periplasmic binding protein-like II"/>
    <property type="match status" value="1"/>
</dbReference>
<dbReference type="GO" id="GO:0005886">
    <property type="term" value="C:plasma membrane"/>
    <property type="evidence" value="ECO:0007669"/>
    <property type="project" value="UniProtKB-SubCell"/>
</dbReference>
<sequence length="404" mass="44884">MEVTIITNVTEKQDFSPHHQHTPSFFLSVFLFTPILFSFLALCRMTEVDMSGLGMSLTPTRNKEMDLGQFLYIDEVTAAYQRPTIHSNIMGFANPFTPSVWLMILASCLLVGIILCLVTMAHRKVVGSMSSRKNEGAYNENGDADDDEDNDDECEASPEVSASHILTQSLSWTLVTLLSTPLPIIHRGNSVRAVNGVWLLVSLVLGSIYRSNLLAMLILPSINLPFDNLQELARSHLPVCTNPTSMWYQGIVSSPTNTSLGGVKHLMVDGRGLYRHVPCTLEGFWRGVYVLMGPMTAISDMFHHSFSMTGKCSTYAMSERFFKNTPLGLLFPKGSKLKLKVDPIIVRLREAGILDHIYRGGVANATECLKHPSAALQTFKAQRPMDLRDFYGIFLIYAAGKINL</sequence>
<dbReference type="GO" id="GO:0015276">
    <property type="term" value="F:ligand-gated monoatomic ion channel activity"/>
    <property type="evidence" value="ECO:0007669"/>
    <property type="project" value="InterPro"/>
</dbReference>
<keyword evidence="8" id="KW-0325">Glycoprotein</keyword>
<dbReference type="PANTHER" id="PTHR42643">
    <property type="entry name" value="IONOTROPIC RECEPTOR 20A-RELATED"/>
    <property type="match status" value="1"/>
</dbReference>
<dbReference type="PANTHER" id="PTHR42643:SF24">
    <property type="entry name" value="IONOTROPIC RECEPTOR 60A"/>
    <property type="match status" value="1"/>
</dbReference>
<feature type="region of interest" description="Disordered" evidence="9">
    <location>
        <begin position="135"/>
        <end position="158"/>
    </location>
</feature>
<evidence type="ECO:0000256" key="3">
    <source>
        <dbReference type="ARBA" id="ARBA00022475"/>
    </source>
</evidence>
<feature type="transmembrane region" description="Helical" evidence="10">
    <location>
        <begin position="25"/>
        <end position="43"/>
    </location>
</feature>
<name>A0AAN8WV87_HALRR</name>
<comment type="subcellular location">
    <subcellularLocation>
        <location evidence="1">Cell membrane</location>
        <topology evidence="1">Multi-pass membrane protein</topology>
    </subcellularLocation>
</comment>
<feature type="transmembrane region" description="Helical" evidence="10">
    <location>
        <begin position="197"/>
        <end position="219"/>
    </location>
</feature>
<evidence type="ECO:0000259" key="11">
    <source>
        <dbReference type="Pfam" id="PF00060"/>
    </source>
</evidence>
<evidence type="ECO:0000256" key="10">
    <source>
        <dbReference type="SAM" id="Phobius"/>
    </source>
</evidence>
<keyword evidence="5 10" id="KW-1133">Transmembrane helix</keyword>
<dbReference type="InterPro" id="IPR052192">
    <property type="entry name" value="Insect_Ionotropic_Sensory_Rcpt"/>
</dbReference>
<keyword evidence="6 10" id="KW-0472">Membrane</keyword>
<evidence type="ECO:0000313" key="13">
    <source>
        <dbReference type="Proteomes" id="UP001381693"/>
    </source>
</evidence>
<keyword evidence="7" id="KW-0675">Receptor</keyword>
<feature type="transmembrane region" description="Helical" evidence="10">
    <location>
        <begin position="100"/>
        <end position="121"/>
    </location>
</feature>
<comment type="similarity">
    <text evidence="2">Belongs to the glutamate-gated ion channel (TC 1.A.10.1) family.</text>
</comment>
<accession>A0AAN8WV87</accession>
<evidence type="ECO:0000256" key="5">
    <source>
        <dbReference type="ARBA" id="ARBA00022989"/>
    </source>
</evidence>
<evidence type="ECO:0000256" key="6">
    <source>
        <dbReference type="ARBA" id="ARBA00023136"/>
    </source>
</evidence>
<dbReference type="Gene3D" id="1.10.287.70">
    <property type="match status" value="1"/>
</dbReference>
<evidence type="ECO:0000256" key="9">
    <source>
        <dbReference type="SAM" id="MobiDB-lite"/>
    </source>
</evidence>
<dbReference type="GO" id="GO:0050906">
    <property type="term" value="P:detection of stimulus involved in sensory perception"/>
    <property type="evidence" value="ECO:0007669"/>
    <property type="project" value="UniProtKB-ARBA"/>
</dbReference>
<feature type="domain" description="Ionotropic glutamate receptor C-terminal" evidence="11">
    <location>
        <begin position="99"/>
        <end position="400"/>
    </location>
</feature>
<reference evidence="12 13" key="1">
    <citation type="submission" date="2023-11" db="EMBL/GenBank/DDBJ databases">
        <title>Halocaridina rubra genome assembly.</title>
        <authorList>
            <person name="Smith C."/>
        </authorList>
    </citation>
    <scope>NUCLEOTIDE SEQUENCE [LARGE SCALE GENOMIC DNA]</scope>
    <source>
        <strain evidence="12">EP-1</strain>
        <tissue evidence="12">Whole</tissue>
    </source>
</reference>
<feature type="compositionally biased region" description="Acidic residues" evidence="9">
    <location>
        <begin position="142"/>
        <end position="156"/>
    </location>
</feature>
<evidence type="ECO:0000313" key="12">
    <source>
        <dbReference type="EMBL" id="KAK7069063.1"/>
    </source>
</evidence>
<gene>
    <name evidence="12" type="ORF">SK128_017451</name>
</gene>
<protein>
    <recommendedName>
        <fullName evidence="11">Ionotropic glutamate receptor C-terminal domain-containing protein</fullName>
    </recommendedName>
</protein>
<dbReference type="Proteomes" id="UP001381693">
    <property type="component" value="Unassembled WGS sequence"/>
</dbReference>
<dbReference type="Pfam" id="PF00060">
    <property type="entry name" value="Lig_chan"/>
    <property type="match status" value="1"/>
</dbReference>
<keyword evidence="4 10" id="KW-0812">Transmembrane</keyword>
<keyword evidence="3" id="KW-1003">Cell membrane</keyword>